<gene>
    <name evidence="7" type="ORF">B1A_01480</name>
</gene>
<dbReference type="GO" id="GO:0005506">
    <property type="term" value="F:iron ion binding"/>
    <property type="evidence" value="ECO:0007669"/>
    <property type="project" value="InterPro"/>
</dbReference>
<proteinExistence type="predicted"/>
<dbReference type="InterPro" id="IPR002324">
    <property type="entry name" value="Cyt_c_ID"/>
</dbReference>
<reference evidence="7" key="1">
    <citation type="submission" date="2013-08" db="EMBL/GenBank/DDBJ databases">
        <authorList>
            <person name="Mendez C."/>
            <person name="Richter M."/>
            <person name="Ferrer M."/>
            <person name="Sanchez J."/>
        </authorList>
    </citation>
    <scope>NUCLEOTIDE SEQUENCE</scope>
</reference>
<keyword evidence="4" id="KW-0249">Electron transport</keyword>
<reference evidence="7" key="2">
    <citation type="journal article" date="2014" name="ISME J.">
        <title>Microbial stratification in low pH oxic and suboxic macroscopic growths along an acid mine drainage.</title>
        <authorList>
            <person name="Mendez-Garcia C."/>
            <person name="Mesa V."/>
            <person name="Sprenger R.R."/>
            <person name="Richter M."/>
            <person name="Diez M.S."/>
            <person name="Solano J."/>
            <person name="Bargiela R."/>
            <person name="Golyshina O.V."/>
            <person name="Manteca A."/>
            <person name="Ramos J.L."/>
            <person name="Gallego J.R."/>
            <person name="Llorente I."/>
            <person name="Martins Dos Santos V.A."/>
            <person name="Jensen O.N."/>
            <person name="Pelaez A.I."/>
            <person name="Sanchez J."/>
            <person name="Ferrer M."/>
        </authorList>
    </citation>
    <scope>NUCLEOTIDE SEQUENCE</scope>
</reference>
<dbReference type="Gene3D" id="1.10.760.10">
    <property type="entry name" value="Cytochrome c-like domain"/>
    <property type="match status" value="1"/>
</dbReference>
<feature type="domain" description="Cytochrome c" evidence="6">
    <location>
        <begin position="12"/>
        <end position="99"/>
    </location>
</feature>
<evidence type="ECO:0000256" key="2">
    <source>
        <dbReference type="ARBA" id="ARBA00022617"/>
    </source>
</evidence>
<evidence type="ECO:0000259" key="6">
    <source>
        <dbReference type="PROSITE" id="PS51007"/>
    </source>
</evidence>
<evidence type="ECO:0000256" key="5">
    <source>
        <dbReference type="ARBA" id="ARBA00023004"/>
    </source>
</evidence>
<evidence type="ECO:0000256" key="1">
    <source>
        <dbReference type="ARBA" id="ARBA00022448"/>
    </source>
</evidence>
<dbReference type="GO" id="GO:0009055">
    <property type="term" value="F:electron transfer activity"/>
    <property type="evidence" value="ECO:0007669"/>
    <property type="project" value="InterPro"/>
</dbReference>
<accession>T1C332</accession>
<dbReference type="Pfam" id="PF00034">
    <property type="entry name" value="Cytochrom_C"/>
    <property type="match status" value="1"/>
</dbReference>
<dbReference type="EMBL" id="AUZX01001128">
    <property type="protein sequence ID" value="EQD79876.1"/>
    <property type="molecule type" value="Genomic_DNA"/>
</dbReference>
<comment type="caution">
    <text evidence="7">The sequence shown here is derived from an EMBL/GenBank/DDBJ whole genome shotgun (WGS) entry which is preliminary data.</text>
</comment>
<keyword evidence="5" id="KW-0408">Iron</keyword>
<dbReference type="PRINTS" id="PR00606">
    <property type="entry name" value="CYTCHROMECID"/>
</dbReference>
<keyword evidence="1" id="KW-0813">Transport</keyword>
<name>T1C332_9ZZZZ</name>
<evidence type="ECO:0000256" key="4">
    <source>
        <dbReference type="ARBA" id="ARBA00022982"/>
    </source>
</evidence>
<evidence type="ECO:0000313" key="7">
    <source>
        <dbReference type="EMBL" id="EQD79876.1"/>
    </source>
</evidence>
<dbReference type="GO" id="GO:0020037">
    <property type="term" value="F:heme binding"/>
    <property type="evidence" value="ECO:0007669"/>
    <property type="project" value="InterPro"/>
</dbReference>
<keyword evidence="3" id="KW-0479">Metal-binding</keyword>
<evidence type="ECO:0000256" key="3">
    <source>
        <dbReference type="ARBA" id="ARBA00022723"/>
    </source>
</evidence>
<dbReference type="InterPro" id="IPR036909">
    <property type="entry name" value="Cyt_c-like_dom_sf"/>
</dbReference>
<dbReference type="AlphaFoldDB" id="T1C332"/>
<dbReference type="PROSITE" id="PS51007">
    <property type="entry name" value="CYTC"/>
    <property type="match status" value="1"/>
</dbReference>
<dbReference type="InterPro" id="IPR009056">
    <property type="entry name" value="Cyt_c-like_dom"/>
</dbReference>
<sequence>MAVGLLLGTVAAHADNGLELAKKSGCLSCHSVDTPKVGPSYKSVAAKYRGQPGVEAKLIAKVTRGGSGSWGMMPMPAKGGNANLSEEDIKNLVKWILSR</sequence>
<dbReference type="SUPFAM" id="SSF46626">
    <property type="entry name" value="Cytochrome c"/>
    <property type="match status" value="1"/>
</dbReference>
<protein>
    <submittedName>
        <fullName evidence="7">Cytochrome c, class I</fullName>
    </submittedName>
</protein>
<organism evidence="7">
    <name type="scientific">mine drainage metagenome</name>
    <dbReference type="NCBI Taxonomy" id="410659"/>
    <lineage>
        <taxon>unclassified sequences</taxon>
        <taxon>metagenomes</taxon>
        <taxon>ecological metagenomes</taxon>
    </lineage>
</organism>
<keyword evidence="2" id="KW-0349">Heme</keyword>